<organism evidence="3">
    <name type="scientific">Lygus hesperus</name>
    <name type="common">Western plant bug</name>
    <dbReference type="NCBI Taxonomy" id="30085"/>
    <lineage>
        <taxon>Eukaryota</taxon>
        <taxon>Metazoa</taxon>
        <taxon>Ecdysozoa</taxon>
        <taxon>Arthropoda</taxon>
        <taxon>Hexapoda</taxon>
        <taxon>Insecta</taxon>
        <taxon>Pterygota</taxon>
        <taxon>Neoptera</taxon>
        <taxon>Paraneoptera</taxon>
        <taxon>Hemiptera</taxon>
        <taxon>Heteroptera</taxon>
        <taxon>Panheteroptera</taxon>
        <taxon>Cimicomorpha</taxon>
        <taxon>Miridae</taxon>
        <taxon>Mirini</taxon>
        <taxon>Lygus</taxon>
    </lineage>
</organism>
<keyword evidence="3" id="KW-0808">Transferase</keyword>
<dbReference type="GO" id="GO:0032259">
    <property type="term" value="P:methylation"/>
    <property type="evidence" value="ECO:0007669"/>
    <property type="project" value="UniProtKB-KW"/>
</dbReference>
<protein>
    <submittedName>
        <fullName evidence="3">tRNA (Guanine(9)-/adenine(9)-N1)-methyltransferase</fullName>
    </submittedName>
</protein>
<name>A0A0A9X696_LYGHE</name>
<dbReference type="AlphaFoldDB" id="A0A0A9X696"/>
<evidence type="ECO:0000313" key="3">
    <source>
        <dbReference type="EMBL" id="JAG15151.1"/>
    </source>
</evidence>
<dbReference type="EMBL" id="GBHO01028455">
    <property type="protein sequence ID" value="JAG15149.1"/>
    <property type="molecule type" value="Transcribed_RNA"/>
</dbReference>
<evidence type="ECO:0000313" key="2">
    <source>
        <dbReference type="EMBL" id="JAG15150.1"/>
    </source>
</evidence>
<dbReference type="EMBL" id="GBHO01028453">
    <property type="protein sequence ID" value="JAG15151.1"/>
    <property type="molecule type" value="Transcribed_RNA"/>
</dbReference>
<dbReference type="EMBL" id="GBHO01028454">
    <property type="protein sequence ID" value="JAG15150.1"/>
    <property type="molecule type" value="Transcribed_RNA"/>
</dbReference>
<proteinExistence type="predicted"/>
<dbReference type="GO" id="GO:0008168">
    <property type="term" value="F:methyltransferase activity"/>
    <property type="evidence" value="ECO:0007669"/>
    <property type="project" value="UniProtKB-KW"/>
</dbReference>
<keyword evidence="3" id="KW-0489">Methyltransferase</keyword>
<reference evidence="3" key="2">
    <citation type="submission" date="2014-07" db="EMBL/GenBank/DDBJ databases">
        <authorList>
            <person name="Hull J."/>
        </authorList>
    </citation>
    <scope>NUCLEOTIDE SEQUENCE</scope>
</reference>
<reference evidence="3" key="1">
    <citation type="journal article" date="2014" name="PLoS ONE">
        <title>Transcriptome-Based Identification of ABC Transporters in the Western Tarnished Plant Bug Lygus hesperus.</title>
        <authorList>
            <person name="Hull J.J."/>
            <person name="Chaney K."/>
            <person name="Geib S.M."/>
            <person name="Fabrick J.A."/>
            <person name="Brent C.S."/>
            <person name="Walsh D."/>
            <person name="Lavine L.C."/>
        </authorList>
    </citation>
    <scope>NUCLEOTIDE SEQUENCE</scope>
</reference>
<gene>
    <name evidence="1" type="ORF">CM83_36859</name>
    <name evidence="2" type="ORF">CM83_36860</name>
    <name evidence="3" type="ORF">CM83_36861</name>
</gene>
<sequence>MIFSTTSYFFSREVMNVGHFGLRGWFVAKHQLPFPTRRFHDNLAMRGVAQGQAPTFTKPHRSFVQTSSSNNLVDSGFLDWFPSCGDERFAFVLYPPLPWLALQERIS</sequence>
<evidence type="ECO:0000313" key="1">
    <source>
        <dbReference type="EMBL" id="JAG15149.1"/>
    </source>
</evidence>
<accession>A0A0A9X696</accession>